<protein>
    <submittedName>
        <fullName evidence="3">ATPase</fullName>
    </submittedName>
</protein>
<dbReference type="SUPFAM" id="SSF55961">
    <property type="entry name" value="Bet v1-like"/>
    <property type="match status" value="1"/>
</dbReference>
<dbReference type="RefSeq" id="WP_155044147.1">
    <property type="nucleotide sequence ID" value="NZ_WMIH01000006.1"/>
</dbReference>
<keyword evidence="4" id="KW-1185">Reference proteome</keyword>
<dbReference type="CDD" id="cd08899">
    <property type="entry name" value="SRPBCC_CalC_Aha1-like_6"/>
    <property type="match status" value="1"/>
</dbReference>
<gene>
    <name evidence="3" type="ORF">GL284_08380</name>
</gene>
<organism evidence="3 4">
    <name type="scientific">Paracoccus shanxieyensis</name>
    <dbReference type="NCBI Taxonomy" id="2675752"/>
    <lineage>
        <taxon>Bacteria</taxon>
        <taxon>Pseudomonadati</taxon>
        <taxon>Pseudomonadota</taxon>
        <taxon>Alphaproteobacteria</taxon>
        <taxon>Rhodobacterales</taxon>
        <taxon>Paracoccaceae</taxon>
        <taxon>Paracoccus</taxon>
    </lineage>
</organism>
<dbReference type="Gene3D" id="3.30.530.20">
    <property type="match status" value="1"/>
</dbReference>
<dbReference type="Pfam" id="PF08327">
    <property type="entry name" value="AHSA1"/>
    <property type="match status" value="1"/>
</dbReference>
<comment type="similarity">
    <text evidence="1">Belongs to the AHA1 family.</text>
</comment>
<evidence type="ECO:0000259" key="2">
    <source>
        <dbReference type="Pfam" id="PF08327"/>
    </source>
</evidence>
<dbReference type="InterPro" id="IPR023393">
    <property type="entry name" value="START-like_dom_sf"/>
</dbReference>
<evidence type="ECO:0000313" key="3">
    <source>
        <dbReference type="EMBL" id="MTH64286.1"/>
    </source>
</evidence>
<evidence type="ECO:0000313" key="4">
    <source>
        <dbReference type="Proteomes" id="UP000478740"/>
    </source>
</evidence>
<dbReference type="InterPro" id="IPR013538">
    <property type="entry name" value="ASHA1/2-like_C"/>
</dbReference>
<dbReference type="EMBL" id="WMII01000006">
    <property type="protein sequence ID" value="MTH64286.1"/>
    <property type="molecule type" value="Genomic_DNA"/>
</dbReference>
<sequence>MNTRHITDEYGMMTDDATLVIQRWLPGPADRIWRYLTEEDLRRKWLASGQMPLVADAPFTLVWRNDDLCRAPDHRGPDRPEEESLQSRVIAVTPGRELTIAWGHGDVTFLLEPQGDRVLLTVTHRGLSDPRTRNQVAAGWHTHLDILVAQANGKAGPSFWITWNRLQDDYAVRLAS</sequence>
<feature type="domain" description="Activator of Hsp90 ATPase homologue 1/2-like C-terminal" evidence="2">
    <location>
        <begin position="28"/>
        <end position="149"/>
    </location>
</feature>
<comment type="caution">
    <text evidence="3">The sequence shown here is derived from an EMBL/GenBank/DDBJ whole genome shotgun (WGS) entry which is preliminary data.</text>
</comment>
<reference evidence="3 4" key="1">
    <citation type="submission" date="2019-11" db="EMBL/GenBank/DDBJ databases">
        <authorList>
            <person name="Dong K."/>
        </authorList>
    </citation>
    <scope>NUCLEOTIDE SEQUENCE [LARGE SCALE GENOMIC DNA]</scope>
    <source>
        <strain evidence="3 4">DK608</strain>
    </source>
</reference>
<name>A0A6L6IUV6_9RHOB</name>
<proteinExistence type="inferred from homology"/>
<evidence type="ECO:0000256" key="1">
    <source>
        <dbReference type="ARBA" id="ARBA00006817"/>
    </source>
</evidence>
<dbReference type="AlphaFoldDB" id="A0A6L6IUV6"/>
<dbReference type="Proteomes" id="UP000478740">
    <property type="component" value="Unassembled WGS sequence"/>
</dbReference>
<accession>A0A6L6IUV6</accession>